<dbReference type="SUPFAM" id="SSF56300">
    <property type="entry name" value="Metallo-dependent phosphatases"/>
    <property type="match status" value="1"/>
</dbReference>
<gene>
    <name evidence="1" type="ORF">S01H4_62675</name>
</gene>
<dbReference type="Gene3D" id="3.60.21.10">
    <property type="match status" value="1"/>
</dbReference>
<dbReference type="EMBL" id="BART01037469">
    <property type="protein sequence ID" value="GAH07867.1"/>
    <property type="molecule type" value="Genomic_DNA"/>
</dbReference>
<reference evidence="1" key="1">
    <citation type="journal article" date="2014" name="Front. Microbiol.">
        <title>High frequency of phylogenetically diverse reductive dehalogenase-homologous genes in deep subseafloor sedimentary metagenomes.</title>
        <authorList>
            <person name="Kawai M."/>
            <person name="Futagami T."/>
            <person name="Toyoda A."/>
            <person name="Takaki Y."/>
            <person name="Nishi S."/>
            <person name="Hori S."/>
            <person name="Arai W."/>
            <person name="Tsubouchi T."/>
            <person name="Morono Y."/>
            <person name="Uchiyama I."/>
            <person name="Ito T."/>
            <person name="Fujiyama A."/>
            <person name="Inagaki F."/>
            <person name="Takami H."/>
        </authorList>
    </citation>
    <scope>NUCLEOTIDE SEQUENCE</scope>
    <source>
        <strain evidence="1">Expedition CK06-06</strain>
    </source>
</reference>
<sequence length="66" mass="6687">MLILAIGDIIGRPGRRAVSQLLPGLRQQYGLDLVIANGENAAGGIGLTLSTAEELLDAGADVITSG</sequence>
<dbReference type="InterPro" id="IPR005235">
    <property type="entry name" value="YmdB-like"/>
</dbReference>
<accession>X1CJJ3</accession>
<proteinExistence type="predicted"/>
<comment type="caution">
    <text evidence="1">The sequence shown here is derived from an EMBL/GenBank/DDBJ whole genome shotgun (WGS) entry which is preliminary data.</text>
</comment>
<dbReference type="PANTHER" id="PTHR36303">
    <property type="entry name" value="2',3'-CYCLIC-NUCLEOTIDE 2'-PHOSPHODIESTERASE"/>
    <property type="match status" value="1"/>
</dbReference>
<dbReference type="GO" id="GO:0004113">
    <property type="term" value="F:2',3'-cyclic-nucleotide 3'-phosphodiesterase activity"/>
    <property type="evidence" value="ECO:0007669"/>
    <property type="project" value="TreeGrafter"/>
</dbReference>
<dbReference type="AlphaFoldDB" id="X1CJJ3"/>
<organism evidence="1">
    <name type="scientific">marine sediment metagenome</name>
    <dbReference type="NCBI Taxonomy" id="412755"/>
    <lineage>
        <taxon>unclassified sequences</taxon>
        <taxon>metagenomes</taxon>
        <taxon>ecological metagenomes</taxon>
    </lineage>
</organism>
<name>X1CJJ3_9ZZZZ</name>
<dbReference type="InterPro" id="IPR029052">
    <property type="entry name" value="Metallo-depent_PP-like"/>
</dbReference>
<dbReference type="Pfam" id="PF13277">
    <property type="entry name" value="YmdB"/>
    <property type="match status" value="1"/>
</dbReference>
<feature type="non-terminal residue" evidence="1">
    <location>
        <position position="66"/>
    </location>
</feature>
<evidence type="ECO:0008006" key="2">
    <source>
        <dbReference type="Google" id="ProtNLM"/>
    </source>
</evidence>
<protein>
    <recommendedName>
        <fullName evidence="2">Calcineurin-like phosphoesterase domain-containing protein</fullName>
    </recommendedName>
</protein>
<evidence type="ECO:0000313" key="1">
    <source>
        <dbReference type="EMBL" id="GAH07867.1"/>
    </source>
</evidence>
<dbReference type="PANTHER" id="PTHR36303:SF1">
    <property type="entry name" value="2',3'-CYCLIC-NUCLEOTIDE 2'-PHOSPHODIESTERASE"/>
    <property type="match status" value="1"/>
</dbReference>